<comment type="subcellular location">
    <subcellularLocation>
        <location evidence="1">Nucleus</location>
    </subcellularLocation>
</comment>
<keyword evidence="1" id="KW-0677">Repeat</keyword>
<comment type="similarity">
    <text evidence="1">Belongs to the SCC2/Nipped-B family.</text>
</comment>
<dbReference type="GO" id="GO:0140588">
    <property type="term" value="P:chromatin looping"/>
    <property type="evidence" value="ECO:0007669"/>
    <property type="project" value="InterPro"/>
</dbReference>
<dbReference type="InterPro" id="IPR033031">
    <property type="entry name" value="Scc2/Nipped-B"/>
</dbReference>
<dbReference type="GO" id="GO:0034087">
    <property type="term" value="P:establishment of mitotic sister chromatid cohesion"/>
    <property type="evidence" value="ECO:0007669"/>
    <property type="project" value="TreeGrafter"/>
</dbReference>
<feature type="region of interest" description="Disordered" evidence="2">
    <location>
        <begin position="150"/>
        <end position="185"/>
    </location>
</feature>
<dbReference type="GO" id="GO:0061775">
    <property type="term" value="F:cohesin loader activity"/>
    <property type="evidence" value="ECO:0007669"/>
    <property type="project" value="InterPro"/>
</dbReference>
<dbReference type="SUPFAM" id="SSF48371">
    <property type="entry name" value="ARM repeat"/>
    <property type="match status" value="1"/>
</dbReference>
<feature type="compositionally biased region" description="Low complexity" evidence="2">
    <location>
        <begin position="162"/>
        <end position="174"/>
    </location>
</feature>
<feature type="compositionally biased region" description="Polar residues" evidence="2">
    <location>
        <begin position="1769"/>
        <end position="1780"/>
    </location>
</feature>
<proteinExistence type="inferred from homology"/>
<protein>
    <recommendedName>
        <fullName evidence="1">Sister chromatid cohesion protein</fullName>
    </recommendedName>
</protein>
<evidence type="ECO:0000256" key="2">
    <source>
        <dbReference type="SAM" id="MobiDB-lite"/>
    </source>
</evidence>
<name>G0UAZ2_TRYVY</name>
<dbReference type="GO" id="GO:0071169">
    <property type="term" value="P:establishment of protein localization to chromatin"/>
    <property type="evidence" value="ECO:0007669"/>
    <property type="project" value="TreeGrafter"/>
</dbReference>
<dbReference type="GO" id="GO:0010468">
    <property type="term" value="P:regulation of gene expression"/>
    <property type="evidence" value="ECO:0007669"/>
    <property type="project" value="InterPro"/>
</dbReference>
<feature type="compositionally biased region" description="Basic and acidic residues" evidence="2">
    <location>
        <begin position="1782"/>
        <end position="1791"/>
    </location>
</feature>
<dbReference type="GO" id="GO:1990414">
    <property type="term" value="P:replication-born double-strand break repair via sister chromatid exchange"/>
    <property type="evidence" value="ECO:0007669"/>
    <property type="project" value="TreeGrafter"/>
</dbReference>
<sequence length="1801" mass="197222">MALGPRSCVPTPPEVLCVAEPLLNLLEAFPEPQMQVTLFSKSSGRGSSDGGGRGCREGKVAFLVTFLESIQNIVNSKAYGTLKSSACFENSGFTDAAKNNCGGTSGAGHVLSPLAQSIHEHLLKLENAQHARGVYRIYRMESVSERAEPWERNEAERHMSLRPRSSPMLLPPSSGRARSVKSEEKGITSTIATPCPTSVCKAEAVESALGCVNGTTEACGLLTLSDIVSKGLKDKHSLSVLTGVLSSEPQPFKGLQRDQLASFVSELSQPSLASQAHMAPAVAVAGVPFEVMERVAACCSCLTHPSFDLLLLGENTVDNLITVLAAILRCISRQYAGNLVSSADTAAELQCLRSLLSCLAALVSSRQLYVCSQGDLVRLEDLCFECMFSVSRDCHEREAANYAAHVLSHVLQLYRCVWNRLEEQREAAMERFFTRLWLTDSVLLRLHKIVTGVRVMPLTMAVLTAAQSVVIGMEKITRRHAVRLEQQHQAWSTLFLRKFLPGVGIGNKGERNMCNSAVLQFCEDLAQMLSLPEYPGADMLLRSLLASLAHFSATGATVDTNHALQPLFVDVVFRVYHVVFGASHQHQLQAALPPVSSMISTAQLNHWRQLLRGGAGVGNNGGSEDECDVVSATIETGGGNRESDGCLLRALIYTALSQTQCDMTPDASAMLYHTRAAHVLKWALQGEHITESAINLLVRSAQVNDGGITLSDLNVLRPCCARLCASSEASVLSSAAKERLAVWLLAVFEVRGDQSADTRSQDLARKKALSHISELTQLHTPLFEKIWPIAARCARSESARVREGTVSLLLTLLTGTCQCATRLQDPFVVNVVTDVVSILLHFLNDPSVRVVTRSIAALDTLLTDSPYAQMFELVPGGEQLLAFTQWKLLGLLSSRHNGINRGHGTHHQAQLERLFLRRWAAQKPSDVAPFHTYASVARELLRFISAKIKYPYEVSESLPIITLLRGMRSGVLKGKKQRRTRKMNSVAEVDDLDGVMIGAAKVLWAEHERLTPQPLAAAALAVIYMMSIAHSKWVEPLLELVAQSLVQKQQMSLSLAVKTSSVTEDAASETVGVTVLHLSRILRAVLLSLPAPPPIALDHLINPLTSLLSRYVGPHQQQILLSVTGVLTATITYGVDSSANQVNTKYLIVCYTLMNTYYTHVLSLMPSLRTDSRSVAYTLRFLFLLSEFLRLYPGWKRHHPELIDPSALGSGALVNKLACGDGICANVYAVAESVVHECPEESRGRAVMIVLRVMGSLCILQPTLFLRRSESLLRHALDLSSDSLLQRQGLTFIRDFLRDEDARVDRAASSGGHPSLVSSDVQLELALGASHKRCRAGLRLVQASVVEEQNSGMAMWLLQQMHTPVLQLCTSNVVAVRELVVEVLQLCWEGGLLPPSRYVSGLVALCADPQSATIRKDAMDCLVAHCERYGDMVAANAASGIVKGFDLCASCGVDELKGAPSDSHERYKMCEESELCVYARLFSSLSKPHCETIISYLLLYFHQDSRALQWMREHILNAASDDGVSHGNNWLEITQCPFPFLCHLATILAFTSFSMENDARHLLNACRSIVDLIGQCCVDFVERYMFSAQARRKASSRSSRQARGCVSVANPEDDAIFLWKCFGVLCVTRLCAFLRTVYGLHSAKCRITSAKRDHGSHQSPLHNHHAVQTVASAAFQRDVEMFARSFAPLWGTSKVEKVKIVKGRALSNRSEITKELHTVLTRYLQEECAQAAPASSTLSRSRIATAKTRDHKLLRPRCRRSKESESDEQTSGGDSSFPSESDSEHAGDSEHSSGQSDEASE</sequence>
<evidence type="ECO:0000313" key="4">
    <source>
        <dbReference type="EMBL" id="CCC52979.1"/>
    </source>
</evidence>
<dbReference type="GO" id="GO:0090694">
    <property type="term" value="C:Scc2-Scc4 cohesin loading complex"/>
    <property type="evidence" value="ECO:0007669"/>
    <property type="project" value="TreeGrafter"/>
</dbReference>
<dbReference type="GO" id="GO:0003682">
    <property type="term" value="F:chromatin binding"/>
    <property type="evidence" value="ECO:0007669"/>
    <property type="project" value="TreeGrafter"/>
</dbReference>
<dbReference type="InterPro" id="IPR011989">
    <property type="entry name" value="ARM-like"/>
</dbReference>
<gene>
    <name evidence="4" type="ORF">TVY486_1104630</name>
</gene>
<dbReference type="InterPro" id="IPR016024">
    <property type="entry name" value="ARM-type_fold"/>
</dbReference>
<reference evidence="4" key="1">
    <citation type="journal article" date="2012" name="Proc. Natl. Acad. Sci. U.S.A.">
        <title>Antigenic diversity is generated by distinct evolutionary mechanisms in African trypanosome species.</title>
        <authorList>
            <person name="Jackson A.P."/>
            <person name="Berry A."/>
            <person name="Aslett M."/>
            <person name="Allison H.C."/>
            <person name="Burton P."/>
            <person name="Vavrova-Anderson J."/>
            <person name="Brown R."/>
            <person name="Browne H."/>
            <person name="Corton N."/>
            <person name="Hauser H."/>
            <person name="Gamble J."/>
            <person name="Gilderthorp R."/>
            <person name="Marcello L."/>
            <person name="McQuillan J."/>
            <person name="Otto T.D."/>
            <person name="Quail M.A."/>
            <person name="Sanders M.J."/>
            <person name="van Tonder A."/>
            <person name="Ginger M.L."/>
            <person name="Field M.C."/>
            <person name="Barry J.D."/>
            <person name="Hertz-Fowler C."/>
            <person name="Berriman M."/>
        </authorList>
    </citation>
    <scope>NUCLEOTIDE SEQUENCE</scope>
    <source>
        <strain evidence="4">Y486</strain>
    </source>
</reference>
<organism evidence="4">
    <name type="scientific">Trypanosoma vivax (strain Y486)</name>
    <dbReference type="NCBI Taxonomy" id="1055687"/>
    <lineage>
        <taxon>Eukaryota</taxon>
        <taxon>Discoba</taxon>
        <taxon>Euglenozoa</taxon>
        <taxon>Kinetoplastea</taxon>
        <taxon>Metakinetoplastina</taxon>
        <taxon>Trypanosomatida</taxon>
        <taxon>Trypanosomatidae</taxon>
        <taxon>Trypanosoma</taxon>
        <taxon>Duttonella</taxon>
    </lineage>
</organism>
<dbReference type="Pfam" id="PF12830">
    <property type="entry name" value="Nipped-B_C"/>
    <property type="match status" value="1"/>
</dbReference>
<evidence type="ECO:0000256" key="1">
    <source>
        <dbReference type="RuleBase" id="RU364107"/>
    </source>
</evidence>
<dbReference type="PANTHER" id="PTHR21704">
    <property type="entry name" value="NIPPED-B-LIKE PROTEIN DELANGIN SCC2-RELATED"/>
    <property type="match status" value="1"/>
</dbReference>
<keyword evidence="1" id="KW-0131">Cell cycle</keyword>
<feature type="compositionally biased region" description="Basic and acidic residues" evidence="2">
    <location>
        <begin position="150"/>
        <end position="159"/>
    </location>
</feature>
<feature type="region of interest" description="Disordered" evidence="2">
    <location>
        <begin position="1734"/>
        <end position="1801"/>
    </location>
</feature>
<feature type="domain" description="Sister chromatid cohesion C-terminal" evidence="3">
    <location>
        <begin position="1355"/>
        <end position="1568"/>
    </location>
</feature>
<evidence type="ECO:0000259" key="3">
    <source>
        <dbReference type="Pfam" id="PF12830"/>
    </source>
</evidence>
<keyword evidence="1" id="KW-0539">Nucleus</keyword>
<dbReference type="Gene3D" id="1.25.10.10">
    <property type="entry name" value="Leucine-rich Repeat Variant"/>
    <property type="match status" value="1"/>
</dbReference>
<dbReference type="EMBL" id="HE573027">
    <property type="protein sequence ID" value="CCC52979.1"/>
    <property type="molecule type" value="Genomic_DNA"/>
</dbReference>
<accession>G0UAZ2</accession>
<feature type="compositionally biased region" description="Polar residues" evidence="2">
    <location>
        <begin position="1792"/>
        <end position="1801"/>
    </location>
</feature>
<dbReference type="PANTHER" id="PTHR21704:SF18">
    <property type="entry name" value="NIPPED-B-LIKE PROTEIN"/>
    <property type="match status" value="1"/>
</dbReference>
<dbReference type="InterPro" id="IPR024986">
    <property type="entry name" value="Nipped-B_C"/>
</dbReference>